<feature type="transmembrane region" description="Helical" evidence="1">
    <location>
        <begin position="47"/>
        <end position="65"/>
    </location>
</feature>
<name>A0ABT0M1H8_9RHOB</name>
<proteinExistence type="predicted"/>
<gene>
    <name evidence="2" type="ORF">M3N55_08215</name>
</gene>
<keyword evidence="1" id="KW-1133">Transmembrane helix</keyword>
<sequence>MTMTLDAGNTNATAKDPNSTVAIWVAIAVFLTVLGGSAAIFGLVGLVAVMVPAALGMVLILLRIVTEGM</sequence>
<organism evidence="2 3">
    <name type="scientific">Roseinatronobacter domitianus</name>
    <dbReference type="NCBI Taxonomy" id="2940293"/>
    <lineage>
        <taxon>Bacteria</taxon>
        <taxon>Pseudomonadati</taxon>
        <taxon>Pseudomonadota</taxon>
        <taxon>Alphaproteobacteria</taxon>
        <taxon>Rhodobacterales</taxon>
        <taxon>Paracoccaceae</taxon>
        <taxon>Roseinatronobacter</taxon>
    </lineage>
</organism>
<dbReference type="EMBL" id="JALZWP010000006">
    <property type="protein sequence ID" value="MCL1628713.1"/>
    <property type="molecule type" value="Genomic_DNA"/>
</dbReference>
<keyword evidence="3" id="KW-1185">Reference proteome</keyword>
<evidence type="ECO:0000313" key="3">
    <source>
        <dbReference type="Proteomes" id="UP001202550"/>
    </source>
</evidence>
<keyword evidence="1" id="KW-0472">Membrane</keyword>
<feature type="transmembrane region" description="Helical" evidence="1">
    <location>
        <begin position="21"/>
        <end position="41"/>
    </location>
</feature>
<evidence type="ECO:0000256" key="1">
    <source>
        <dbReference type="SAM" id="Phobius"/>
    </source>
</evidence>
<accession>A0ABT0M1H8</accession>
<keyword evidence="1" id="KW-0812">Transmembrane</keyword>
<dbReference type="RefSeq" id="WP_249058045.1">
    <property type="nucleotide sequence ID" value="NZ_JALZWP010000006.1"/>
</dbReference>
<dbReference type="Proteomes" id="UP001202550">
    <property type="component" value="Unassembled WGS sequence"/>
</dbReference>
<evidence type="ECO:0000313" key="2">
    <source>
        <dbReference type="EMBL" id="MCL1628713.1"/>
    </source>
</evidence>
<reference evidence="2 3" key="1">
    <citation type="submission" date="2022-05" db="EMBL/GenBank/DDBJ databases">
        <title>Seasonal and diel survey of microbial diversity of the Tyrrhenian coast.</title>
        <authorList>
            <person name="Gattoni G."/>
            <person name="Corral P."/>
        </authorList>
    </citation>
    <scope>NUCLEOTIDE SEQUENCE [LARGE SCALE GENOMIC DNA]</scope>
    <source>
        <strain evidence="2 3">V10</strain>
    </source>
</reference>
<protein>
    <submittedName>
        <fullName evidence="2">Uncharacterized protein</fullName>
    </submittedName>
</protein>
<comment type="caution">
    <text evidence="2">The sequence shown here is derived from an EMBL/GenBank/DDBJ whole genome shotgun (WGS) entry which is preliminary data.</text>
</comment>